<evidence type="ECO:0000259" key="5">
    <source>
        <dbReference type="Pfam" id="PF00294"/>
    </source>
</evidence>
<evidence type="ECO:0000256" key="2">
    <source>
        <dbReference type="ARBA" id="ARBA00022679"/>
    </source>
</evidence>
<dbReference type="GO" id="GO:0006796">
    <property type="term" value="P:phosphate-containing compound metabolic process"/>
    <property type="evidence" value="ECO:0007669"/>
    <property type="project" value="UniProtKB-ARBA"/>
</dbReference>
<evidence type="ECO:0000313" key="6">
    <source>
        <dbReference type="EMBL" id="APH38039.1"/>
    </source>
</evidence>
<dbReference type="STRING" id="2177.BHR79_00120"/>
<dbReference type="GeneID" id="30582109"/>
<protein>
    <submittedName>
        <fullName evidence="7">Carbohydrate kinase family protein</fullName>
    </submittedName>
    <submittedName>
        <fullName evidence="8">Inosine-guanosine kinase /cytidine kinase</fullName>
    </submittedName>
    <submittedName>
        <fullName evidence="6">Sugar kinase</fullName>
    </submittedName>
</protein>
<feature type="domain" description="Carbohydrate kinase PfkB" evidence="5">
    <location>
        <begin position="5"/>
        <end position="280"/>
    </location>
</feature>
<dbReference type="InterPro" id="IPR002139">
    <property type="entry name" value="Ribo/fructo_kinase"/>
</dbReference>
<proteinExistence type="inferred from homology"/>
<evidence type="ECO:0000256" key="3">
    <source>
        <dbReference type="ARBA" id="ARBA00022777"/>
    </source>
</evidence>
<dbReference type="InterPro" id="IPR002173">
    <property type="entry name" value="Carboh/pur_kinase_PfkB_CS"/>
</dbReference>
<evidence type="ECO:0000313" key="9">
    <source>
        <dbReference type="Proteomes" id="UP000186879"/>
    </source>
</evidence>
<reference evidence="6 9" key="1">
    <citation type="submission" date="2016-10" db="EMBL/GenBank/DDBJ databases">
        <title>Methanohalophilus halophilus.</title>
        <authorList>
            <person name="L'haridon S."/>
        </authorList>
    </citation>
    <scope>NUCLEOTIDE SEQUENCE [LARGE SCALE GENOMIC DNA]</scope>
    <source>
        <strain evidence="6 9">Z-7982</strain>
    </source>
</reference>
<dbReference type="Proteomes" id="UP000198669">
    <property type="component" value="Unassembled WGS sequence"/>
</dbReference>
<dbReference type="PANTHER" id="PTHR10584">
    <property type="entry name" value="SUGAR KINASE"/>
    <property type="match status" value="1"/>
</dbReference>
<dbReference type="EMBL" id="FNMU01000005">
    <property type="protein sequence ID" value="SDW85502.1"/>
    <property type="molecule type" value="Genomic_DNA"/>
</dbReference>
<keyword evidence="9" id="KW-1185">Reference proteome</keyword>
<evidence type="ECO:0000313" key="11">
    <source>
        <dbReference type="Proteomes" id="UP000267921"/>
    </source>
</evidence>
<dbReference type="SUPFAM" id="SSF53613">
    <property type="entry name" value="Ribokinase-like"/>
    <property type="match status" value="1"/>
</dbReference>
<evidence type="ECO:0000313" key="8">
    <source>
        <dbReference type="EMBL" id="SDW85502.1"/>
    </source>
</evidence>
<comment type="similarity">
    <text evidence="1 4">Belongs to the carbohydrate kinase PfkB family.</text>
</comment>
<dbReference type="Proteomes" id="UP000267921">
    <property type="component" value="Unassembled WGS sequence"/>
</dbReference>
<dbReference type="OrthoDB" id="26949at2157"/>
<evidence type="ECO:0000256" key="4">
    <source>
        <dbReference type="RuleBase" id="RU003704"/>
    </source>
</evidence>
<sequence>MSAPIDVVGHAALDYLFEVEHIASPNESYPITSYEVLFGGGAANIAAAMAQLGGNSRLVAAVGDDFSTSGYEQHLNNLGVDLSLLYHIEGEESTKAFVYTDPNHNQSSYFYWGSSSKLPDVEAPALDFVHLATSEASFNARVAQKSEFVSFDPGQDLVTYSKEHLVTILDNTDILFANIHEVKRVKEMTGRSFNDLKKSISTIVVTCDSSGSKIYCKDKKIDIPIVSVKAVDPTGAGDGYRAGFLLAFSKGLPFEVCGKIGATVASFEVECVGCQTNLPTWGAMKKRYEENFGALPL</sequence>
<dbReference type="PRINTS" id="PR00990">
    <property type="entry name" value="RIBOKINASE"/>
</dbReference>
<dbReference type="Pfam" id="PF00294">
    <property type="entry name" value="PfkB"/>
    <property type="match status" value="1"/>
</dbReference>
<dbReference type="InterPro" id="IPR011611">
    <property type="entry name" value="PfkB_dom"/>
</dbReference>
<keyword evidence="3 4" id="KW-0418">Kinase</keyword>
<dbReference type="InterPro" id="IPR029056">
    <property type="entry name" value="Ribokinase-like"/>
</dbReference>
<dbReference type="PROSITE" id="PS00584">
    <property type="entry name" value="PFKB_KINASES_2"/>
    <property type="match status" value="1"/>
</dbReference>
<accession>A0A1L3PZL5</accession>
<dbReference type="CDD" id="cd01942">
    <property type="entry name" value="ribokinase_group_A"/>
    <property type="match status" value="1"/>
</dbReference>
<dbReference type="PROSITE" id="PS00583">
    <property type="entry name" value="PFKB_KINASES_1"/>
    <property type="match status" value="1"/>
</dbReference>
<organism evidence="6 9">
    <name type="scientific">Methanohalophilus halophilus</name>
    <dbReference type="NCBI Taxonomy" id="2177"/>
    <lineage>
        <taxon>Archaea</taxon>
        <taxon>Methanobacteriati</taxon>
        <taxon>Methanobacteriota</taxon>
        <taxon>Stenosarchaea group</taxon>
        <taxon>Methanomicrobia</taxon>
        <taxon>Methanosarcinales</taxon>
        <taxon>Methanosarcinaceae</taxon>
        <taxon>Methanohalophilus</taxon>
    </lineage>
</organism>
<reference evidence="7 11" key="3">
    <citation type="submission" date="2018-10" db="EMBL/GenBank/DDBJ databases">
        <title>Cultivation of a novel Methanohalophilus strain from Kebrit Deep of the Red Sea and a genomic comparison of members of the genus Methanohalophilus.</title>
        <authorList>
            <person name="Guan Y."/>
            <person name="Ngugi D.K."/>
            <person name="Stingl U."/>
        </authorList>
    </citation>
    <scope>NUCLEOTIDE SEQUENCE [LARGE SCALE GENOMIC DNA]</scope>
    <source>
        <strain evidence="7 11">DSM 3094</strain>
    </source>
</reference>
<dbReference type="Gene3D" id="3.40.1190.20">
    <property type="match status" value="1"/>
</dbReference>
<dbReference type="RefSeq" id="WP_072560145.1">
    <property type="nucleotide sequence ID" value="NZ_CP017921.1"/>
</dbReference>
<dbReference type="AlphaFoldDB" id="A0A1L3PZL5"/>
<dbReference type="KEGG" id="mhaz:BHR79_00120"/>
<dbReference type="EMBL" id="CP017921">
    <property type="protein sequence ID" value="APH38039.1"/>
    <property type="molecule type" value="Genomic_DNA"/>
</dbReference>
<dbReference type="PANTHER" id="PTHR10584:SF166">
    <property type="entry name" value="RIBOKINASE"/>
    <property type="match status" value="1"/>
</dbReference>
<gene>
    <name evidence="6" type="ORF">BHR79_00120</name>
    <name evidence="7" type="ORF">EFE40_10185</name>
    <name evidence="8" type="ORF">SAMN04515625_1757</name>
</gene>
<dbReference type="EMBL" id="RJJG01000009">
    <property type="protein sequence ID" value="RNI07295.1"/>
    <property type="molecule type" value="Genomic_DNA"/>
</dbReference>
<dbReference type="Proteomes" id="UP000186879">
    <property type="component" value="Chromosome"/>
</dbReference>
<evidence type="ECO:0000256" key="1">
    <source>
        <dbReference type="ARBA" id="ARBA00010688"/>
    </source>
</evidence>
<evidence type="ECO:0000313" key="7">
    <source>
        <dbReference type="EMBL" id="RNI07295.1"/>
    </source>
</evidence>
<keyword evidence="2 4" id="KW-0808">Transferase</keyword>
<dbReference type="GO" id="GO:0016301">
    <property type="term" value="F:kinase activity"/>
    <property type="evidence" value="ECO:0007669"/>
    <property type="project" value="UniProtKB-KW"/>
</dbReference>
<reference evidence="8 10" key="2">
    <citation type="submission" date="2016-10" db="EMBL/GenBank/DDBJ databases">
        <authorList>
            <person name="de Groot N.N."/>
        </authorList>
    </citation>
    <scope>NUCLEOTIDE SEQUENCE [LARGE SCALE GENOMIC DNA]</scope>
    <source>
        <strain evidence="8 10">Z-7982</strain>
    </source>
</reference>
<evidence type="ECO:0000313" key="10">
    <source>
        <dbReference type="Proteomes" id="UP000198669"/>
    </source>
</evidence>
<name>A0A1L3PZL5_9EURY</name>